<evidence type="ECO:0000256" key="4">
    <source>
        <dbReference type="ARBA" id="ARBA00023136"/>
    </source>
</evidence>
<evidence type="ECO:0000259" key="6">
    <source>
        <dbReference type="Pfam" id="PF13515"/>
    </source>
</evidence>
<evidence type="ECO:0000256" key="3">
    <source>
        <dbReference type="ARBA" id="ARBA00022989"/>
    </source>
</evidence>
<feature type="domain" description="Integral membrane bound transporter" evidence="6">
    <location>
        <begin position="220"/>
        <end position="336"/>
    </location>
</feature>
<gene>
    <name evidence="7" type="ORF">BWGOE11_10920</name>
</gene>
<dbReference type="Pfam" id="PF13515">
    <property type="entry name" value="FUSC_2"/>
    <property type="match status" value="1"/>
</dbReference>
<keyword evidence="2 5" id="KW-0812">Transmembrane</keyword>
<dbReference type="Proteomes" id="UP000175835">
    <property type="component" value="Unassembled WGS sequence"/>
</dbReference>
<sequence length="348" mass="37770">MNVKTYRAQVFSWSKETKVEIVELISAGIGMAGPVLFATVLGYPALGFAASVGSLAVSSVQVGSSFINHGKKLASALLSVVLAATAAVLSFGHGYLTFGVLILLVSLAALIGGYSRALAVATTRFVVFLIIILNMVDQTEYRMELIFSILAGAIWTVSISLVLGIWVHRCYKSSLDGDVKGPTSKKIILWRNSLAHLSGWQFPIRLALCLGIAEGLRILWPEHHFYWIAITVAILTQRKIELFPIKTTQRVLGTVIGVIVASLLLATSLPIWGLVISIGLFAGVRPLLKVRNYLVYSATMIPLIILIMEAGKPFQFIILFDRVFATLIGAVIVIAVNLIFSREMAKSV</sequence>
<proteinExistence type="predicted"/>
<protein>
    <recommendedName>
        <fullName evidence="6">Integral membrane bound transporter domain-containing protein</fullName>
    </recommendedName>
</protein>
<feature type="transmembrane region" description="Helical" evidence="5">
    <location>
        <begin position="48"/>
        <end position="68"/>
    </location>
</feature>
<evidence type="ECO:0000313" key="8">
    <source>
        <dbReference type="Proteomes" id="UP000175835"/>
    </source>
</evidence>
<comment type="subcellular location">
    <subcellularLocation>
        <location evidence="1">Membrane</location>
        <topology evidence="1">Multi-pass membrane protein</topology>
    </subcellularLocation>
</comment>
<name>A0A1D3MIV2_BACMY</name>
<feature type="transmembrane region" description="Helical" evidence="5">
    <location>
        <begin position="293"/>
        <end position="311"/>
    </location>
</feature>
<reference evidence="7 8" key="1">
    <citation type="submission" date="2016-05" db="EMBL/GenBank/DDBJ databases">
        <title>Bacillus thuringiensis and Bacillus weihenstephanensis as novel biocontrol agents of wilt causing Verticillium species.</title>
        <authorList>
            <person name="Hollensteiner J."/>
            <person name="Wemheuer F."/>
            <person name="Harting R."/>
            <person name="Kolarzyk A."/>
            <person name="Diaz-Valerio S."/>
            <person name="Poehlein A."/>
            <person name="Brzuszkiewicz E."/>
            <person name="Nesemann K."/>
            <person name="Braus-Stromeyer S."/>
            <person name="Braus G."/>
            <person name="Daniel R."/>
            <person name="Liesegang H."/>
        </authorList>
    </citation>
    <scope>NUCLEOTIDE SEQUENCE [LARGE SCALE GENOMIC DNA]</scope>
    <source>
        <strain evidence="7 8">GOE11</strain>
    </source>
</reference>
<feature type="transmembrane region" description="Helical" evidence="5">
    <location>
        <begin position="117"/>
        <end position="136"/>
    </location>
</feature>
<feature type="transmembrane region" description="Helical" evidence="5">
    <location>
        <begin position="252"/>
        <end position="281"/>
    </location>
</feature>
<evidence type="ECO:0000313" key="7">
    <source>
        <dbReference type="EMBL" id="OFD99201.1"/>
    </source>
</evidence>
<dbReference type="AlphaFoldDB" id="A0A1D3MIV2"/>
<feature type="transmembrane region" description="Helical" evidence="5">
    <location>
        <begin position="323"/>
        <end position="340"/>
    </location>
</feature>
<keyword evidence="3 5" id="KW-1133">Transmembrane helix</keyword>
<feature type="transmembrane region" description="Helical" evidence="5">
    <location>
        <begin position="145"/>
        <end position="167"/>
    </location>
</feature>
<dbReference type="EMBL" id="LXLX01000018">
    <property type="protein sequence ID" value="OFD99201.1"/>
    <property type="molecule type" value="Genomic_DNA"/>
</dbReference>
<keyword evidence="4 5" id="KW-0472">Membrane</keyword>
<feature type="transmembrane region" description="Helical" evidence="5">
    <location>
        <begin position="21"/>
        <end position="42"/>
    </location>
</feature>
<dbReference type="InterPro" id="IPR049453">
    <property type="entry name" value="Memb_transporter_dom"/>
</dbReference>
<dbReference type="PATRIC" id="fig|86662.23.peg.1059"/>
<evidence type="ECO:0000256" key="1">
    <source>
        <dbReference type="ARBA" id="ARBA00004141"/>
    </source>
</evidence>
<dbReference type="RefSeq" id="WP_002202878.1">
    <property type="nucleotide sequence ID" value="NZ_FMJF01000016.1"/>
</dbReference>
<organism evidence="7 8">
    <name type="scientific">Bacillus mycoides</name>
    <dbReference type="NCBI Taxonomy" id="1405"/>
    <lineage>
        <taxon>Bacteria</taxon>
        <taxon>Bacillati</taxon>
        <taxon>Bacillota</taxon>
        <taxon>Bacilli</taxon>
        <taxon>Bacillales</taxon>
        <taxon>Bacillaceae</taxon>
        <taxon>Bacillus</taxon>
        <taxon>Bacillus cereus group</taxon>
    </lineage>
</organism>
<evidence type="ECO:0000256" key="5">
    <source>
        <dbReference type="SAM" id="Phobius"/>
    </source>
</evidence>
<dbReference type="GO" id="GO:0016020">
    <property type="term" value="C:membrane"/>
    <property type="evidence" value="ECO:0007669"/>
    <property type="project" value="UniProtKB-SubCell"/>
</dbReference>
<comment type="caution">
    <text evidence="7">The sequence shown here is derived from an EMBL/GenBank/DDBJ whole genome shotgun (WGS) entry which is preliminary data.</text>
</comment>
<accession>A0A1D3MIV2</accession>
<evidence type="ECO:0000256" key="2">
    <source>
        <dbReference type="ARBA" id="ARBA00022692"/>
    </source>
</evidence>
<feature type="transmembrane region" description="Helical" evidence="5">
    <location>
        <begin position="80"/>
        <end position="111"/>
    </location>
</feature>